<gene>
    <name evidence="2" type="ORF">NQ317_011276</name>
</gene>
<evidence type="ECO:0000313" key="2">
    <source>
        <dbReference type="EMBL" id="KAJ8980892.1"/>
    </source>
</evidence>
<organism evidence="2 3">
    <name type="scientific">Molorchus minor</name>
    <dbReference type="NCBI Taxonomy" id="1323400"/>
    <lineage>
        <taxon>Eukaryota</taxon>
        <taxon>Metazoa</taxon>
        <taxon>Ecdysozoa</taxon>
        <taxon>Arthropoda</taxon>
        <taxon>Hexapoda</taxon>
        <taxon>Insecta</taxon>
        <taxon>Pterygota</taxon>
        <taxon>Neoptera</taxon>
        <taxon>Endopterygota</taxon>
        <taxon>Coleoptera</taxon>
        <taxon>Polyphaga</taxon>
        <taxon>Cucujiformia</taxon>
        <taxon>Chrysomeloidea</taxon>
        <taxon>Cerambycidae</taxon>
        <taxon>Lamiinae</taxon>
        <taxon>Monochamini</taxon>
        <taxon>Molorchus</taxon>
    </lineage>
</organism>
<evidence type="ECO:0000256" key="1">
    <source>
        <dbReference type="SAM" id="Phobius"/>
    </source>
</evidence>
<accession>A0ABQ9JSP1</accession>
<reference evidence="2" key="1">
    <citation type="journal article" date="2023" name="Insect Mol. Biol.">
        <title>Genome sequencing provides insights into the evolution of gene families encoding plant cell wall-degrading enzymes in longhorned beetles.</title>
        <authorList>
            <person name="Shin N.R."/>
            <person name="Okamura Y."/>
            <person name="Kirsch R."/>
            <person name="Pauchet Y."/>
        </authorList>
    </citation>
    <scope>NUCLEOTIDE SEQUENCE</scope>
    <source>
        <strain evidence="2">MMC_N1</strain>
    </source>
</reference>
<evidence type="ECO:0000313" key="3">
    <source>
        <dbReference type="Proteomes" id="UP001162164"/>
    </source>
</evidence>
<feature type="transmembrane region" description="Helical" evidence="1">
    <location>
        <begin position="28"/>
        <end position="50"/>
    </location>
</feature>
<comment type="caution">
    <text evidence="2">The sequence shown here is derived from an EMBL/GenBank/DDBJ whole genome shotgun (WGS) entry which is preliminary data.</text>
</comment>
<keyword evidence="1" id="KW-0812">Transmembrane</keyword>
<protein>
    <submittedName>
        <fullName evidence="2">Uncharacterized protein</fullName>
    </submittedName>
</protein>
<dbReference type="Proteomes" id="UP001162164">
    <property type="component" value="Unassembled WGS sequence"/>
</dbReference>
<name>A0ABQ9JSP1_9CUCU</name>
<keyword evidence="1" id="KW-0472">Membrane</keyword>
<proteinExistence type="predicted"/>
<keyword evidence="1" id="KW-1133">Transmembrane helix</keyword>
<sequence>MKFPSIQLIFRGSGLAIAPDGRLTTARYHLPIFLVPHVALGLFLLSFICSSTYSGPKRTKYETGPHMGQNHQGDEFGNVKFCKNYHVIEIQKDSKHHPGNA</sequence>
<dbReference type="EMBL" id="JAPWTJ010000224">
    <property type="protein sequence ID" value="KAJ8980892.1"/>
    <property type="molecule type" value="Genomic_DNA"/>
</dbReference>
<keyword evidence="3" id="KW-1185">Reference proteome</keyword>